<organism evidence="7 8">
    <name type="scientific">Deinandra increscens subsp. villosa</name>
    <dbReference type="NCBI Taxonomy" id="3103831"/>
    <lineage>
        <taxon>Eukaryota</taxon>
        <taxon>Viridiplantae</taxon>
        <taxon>Streptophyta</taxon>
        <taxon>Embryophyta</taxon>
        <taxon>Tracheophyta</taxon>
        <taxon>Spermatophyta</taxon>
        <taxon>Magnoliopsida</taxon>
        <taxon>eudicotyledons</taxon>
        <taxon>Gunneridae</taxon>
        <taxon>Pentapetalae</taxon>
        <taxon>asterids</taxon>
        <taxon>campanulids</taxon>
        <taxon>Asterales</taxon>
        <taxon>Asteraceae</taxon>
        <taxon>Asteroideae</taxon>
        <taxon>Heliantheae alliance</taxon>
        <taxon>Madieae</taxon>
        <taxon>Madiinae</taxon>
        <taxon>Deinandra</taxon>
    </lineage>
</organism>
<dbReference type="Gene3D" id="1.10.510.10">
    <property type="entry name" value="Transferase(Phosphotransferase) domain 1"/>
    <property type="match status" value="1"/>
</dbReference>
<dbReference type="InterPro" id="IPR000719">
    <property type="entry name" value="Prot_kinase_dom"/>
</dbReference>
<sequence length="561" mass="65094">MSGMKKWERLKISFAEIKDATKDFGKVIGRGGYGPVYEGQLFTNGKHIKVAVKRLNEQFGQGLKEFLTEIQLLSGQQHENIITLVGYCDEGKEKIIVYEYAEHGSLDRYIRLSDTRYALTWLERLTIVFDAARGLDHLHNHLGEHQSIIHRDIKSSNILLDHKWVGKISDLGLSKLTVSGFGRSTVISQACGTQNYLEPEYIRTGLVNKKTDVYSFGMVLFEVLCGRLCYARDKDGILLLAEIAKEYYVNDKLDMIIDPALRVQMSPDSLRKFSTIAYKCLQKREQRPLMDVVKKELEETLKIQIQHEEAGRSIKSLQISCEEETVDDEYWMKKLPNRYQRYIQRSDKPLHYNNKKELYFCLCKGFLCDNGQLWFSMSNSDNWISSMLPATRILRDEIEYEHLDTQSLYESRFHEAIILGYASSYSFTCTLQLQMFSPQNMYACYLVFKFEHNEQPDGDRLFTAEYGFGHRLLGNVRVHMNRNNKLEMKPESDDQEPETEVVEMTNDVESWMEERKDGWMEVMLTKPLGKLEDHSTFKVRLSGGSFGGIIVEGIEFRPYII</sequence>
<keyword evidence="4" id="KW-0418">Kinase</keyword>
<dbReference type="GO" id="GO:0005886">
    <property type="term" value="C:plasma membrane"/>
    <property type="evidence" value="ECO:0007669"/>
    <property type="project" value="TreeGrafter"/>
</dbReference>
<evidence type="ECO:0000256" key="3">
    <source>
        <dbReference type="ARBA" id="ARBA00022741"/>
    </source>
</evidence>
<dbReference type="EMBL" id="JBCNJP010000007">
    <property type="protein sequence ID" value="KAK9074974.1"/>
    <property type="molecule type" value="Genomic_DNA"/>
</dbReference>
<evidence type="ECO:0000313" key="8">
    <source>
        <dbReference type="Proteomes" id="UP001408789"/>
    </source>
</evidence>
<protein>
    <recommendedName>
        <fullName evidence="6">Protein kinase domain-containing protein</fullName>
    </recommendedName>
</protein>
<dbReference type="InterPro" id="IPR025886">
    <property type="entry name" value="PP2-like"/>
</dbReference>
<dbReference type="GO" id="GO:0004674">
    <property type="term" value="F:protein serine/threonine kinase activity"/>
    <property type="evidence" value="ECO:0007669"/>
    <property type="project" value="UniProtKB-KW"/>
</dbReference>
<proteinExistence type="predicted"/>
<dbReference type="GO" id="GO:0005524">
    <property type="term" value="F:ATP binding"/>
    <property type="evidence" value="ECO:0007669"/>
    <property type="project" value="UniProtKB-KW"/>
</dbReference>
<dbReference type="PANTHER" id="PTHR27003">
    <property type="entry name" value="OS07G0166700 PROTEIN"/>
    <property type="match status" value="1"/>
</dbReference>
<keyword evidence="5" id="KW-0067">ATP-binding</keyword>
<gene>
    <name evidence="7" type="ORF">SSX86_003293</name>
</gene>
<dbReference type="Pfam" id="PF14299">
    <property type="entry name" value="PP2"/>
    <property type="match status" value="1"/>
</dbReference>
<dbReference type="PROSITE" id="PS00108">
    <property type="entry name" value="PROTEIN_KINASE_ST"/>
    <property type="match status" value="1"/>
</dbReference>
<evidence type="ECO:0000256" key="1">
    <source>
        <dbReference type="ARBA" id="ARBA00022527"/>
    </source>
</evidence>
<keyword evidence="2" id="KW-0808">Transferase</keyword>
<dbReference type="PANTHER" id="PTHR27003:SF361">
    <property type="entry name" value="PROTEIN KINASE DOMAIN-CONTAINING PROTEIN"/>
    <property type="match status" value="1"/>
</dbReference>
<evidence type="ECO:0000259" key="6">
    <source>
        <dbReference type="PROSITE" id="PS50011"/>
    </source>
</evidence>
<evidence type="ECO:0000256" key="2">
    <source>
        <dbReference type="ARBA" id="ARBA00022679"/>
    </source>
</evidence>
<comment type="caution">
    <text evidence="7">The sequence shown here is derived from an EMBL/GenBank/DDBJ whole genome shotgun (WGS) entry which is preliminary data.</text>
</comment>
<dbReference type="SMART" id="SM00220">
    <property type="entry name" value="S_TKc"/>
    <property type="match status" value="1"/>
</dbReference>
<dbReference type="Pfam" id="PF07714">
    <property type="entry name" value="PK_Tyr_Ser-Thr"/>
    <property type="match status" value="1"/>
</dbReference>
<name>A0AAP0DHD3_9ASTR</name>
<dbReference type="InterPro" id="IPR011009">
    <property type="entry name" value="Kinase-like_dom_sf"/>
</dbReference>
<reference evidence="7 8" key="1">
    <citation type="submission" date="2024-04" db="EMBL/GenBank/DDBJ databases">
        <title>The reference genome of an endangered Asteraceae, Deinandra increscens subsp. villosa, native to the Central Coast of California.</title>
        <authorList>
            <person name="Guilliams M."/>
            <person name="Hasenstab-Lehman K."/>
            <person name="Meyer R."/>
            <person name="Mcevoy S."/>
        </authorList>
    </citation>
    <scope>NUCLEOTIDE SEQUENCE [LARGE SCALE GENOMIC DNA]</scope>
    <source>
        <tissue evidence="7">Leaf</tissue>
    </source>
</reference>
<evidence type="ECO:0000313" key="7">
    <source>
        <dbReference type="EMBL" id="KAK9074974.1"/>
    </source>
</evidence>
<dbReference type="Gene3D" id="3.30.200.20">
    <property type="entry name" value="Phosphorylase Kinase, domain 1"/>
    <property type="match status" value="1"/>
</dbReference>
<keyword evidence="8" id="KW-1185">Reference proteome</keyword>
<dbReference type="GO" id="GO:0009506">
    <property type="term" value="C:plasmodesma"/>
    <property type="evidence" value="ECO:0007669"/>
    <property type="project" value="TreeGrafter"/>
</dbReference>
<dbReference type="FunFam" id="3.30.200.20:FF:000039">
    <property type="entry name" value="receptor-like protein kinase FERONIA"/>
    <property type="match status" value="1"/>
</dbReference>
<dbReference type="SUPFAM" id="SSF56112">
    <property type="entry name" value="Protein kinase-like (PK-like)"/>
    <property type="match status" value="1"/>
</dbReference>
<evidence type="ECO:0000256" key="4">
    <source>
        <dbReference type="ARBA" id="ARBA00022777"/>
    </source>
</evidence>
<dbReference type="PROSITE" id="PS50011">
    <property type="entry name" value="PROTEIN_KINASE_DOM"/>
    <property type="match status" value="1"/>
</dbReference>
<feature type="domain" description="Protein kinase" evidence="6">
    <location>
        <begin position="22"/>
        <end position="301"/>
    </location>
</feature>
<keyword evidence="3" id="KW-0547">Nucleotide-binding</keyword>
<accession>A0AAP0DHD3</accession>
<dbReference type="InterPro" id="IPR001245">
    <property type="entry name" value="Ser-Thr/Tyr_kinase_cat_dom"/>
</dbReference>
<evidence type="ECO:0000256" key="5">
    <source>
        <dbReference type="ARBA" id="ARBA00022840"/>
    </source>
</evidence>
<dbReference type="InterPro" id="IPR008271">
    <property type="entry name" value="Ser/Thr_kinase_AS"/>
</dbReference>
<dbReference type="InterPro" id="IPR045272">
    <property type="entry name" value="ANXUR1/2-like"/>
</dbReference>
<dbReference type="GO" id="GO:0004714">
    <property type="term" value="F:transmembrane receptor protein tyrosine kinase activity"/>
    <property type="evidence" value="ECO:0007669"/>
    <property type="project" value="InterPro"/>
</dbReference>
<keyword evidence="1" id="KW-0723">Serine/threonine-protein kinase</keyword>
<dbReference type="Proteomes" id="UP001408789">
    <property type="component" value="Unassembled WGS sequence"/>
</dbReference>
<dbReference type="AlphaFoldDB" id="A0AAP0DHD3"/>